<dbReference type="SMART" id="SM00219">
    <property type="entry name" value="TyrKc"/>
    <property type="match status" value="1"/>
</dbReference>
<dbReference type="InterPro" id="IPR001245">
    <property type="entry name" value="Ser-Thr/Tyr_kinase_cat_dom"/>
</dbReference>
<feature type="domain" description="Tyrosine-protein kinase catalytic" evidence="2">
    <location>
        <begin position="170"/>
        <end position="590"/>
    </location>
</feature>
<accession>A0ABQ9H057</accession>
<evidence type="ECO:0000256" key="1">
    <source>
        <dbReference type="SAM" id="MobiDB-lite"/>
    </source>
</evidence>
<dbReference type="SUPFAM" id="SSF56112">
    <property type="entry name" value="Protein kinase-like (PK-like)"/>
    <property type="match status" value="1"/>
</dbReference>
<dbReference type="PANTHER" id="PTHR24416:SF580">
    <property type="entry name" value="DISCOIDIN DOMAIN RECEPTOR, ISOFORM F"/>
    <property type="match status" value="1"/>
</dbReference>
<dbReference type="Proteomes" id="UP001159363">
    <property type="component" value="Chromosome 7"/>
</dbReference>
<dbReference type="Gene3D" id="1.10.510.10">
    <property type="entry name" value="Transferase(Phosphotransferase) domain 1"/>
    <property type="match status" value="1"/>
</dbReference>
<evidence type="ECO:0000313" key="3">
    <source>
        <dbReference type="EMBL" id="KAJ8877668.1"/>
    </source>
</evidence>
<evidence type="ECO:0000259" key="2">
    <source>
        <dbReference type="SMART" id="SM00219"/>
    </source>
</evidence>
<dbReference type="InterPro" id="IPR050122">
    <property type="entry name" value="RTK"/>
</dbReference>
<name>A0ABQ9H057_9NEOP</name>
<protein>
    <recommendedName>
        <fullName evidence="2">Tyrosine-protein kinase catalytic domain-containing protein</fullName>
    </recommendedName>
</protein>
<dbReference type="Pfam" id="PF07714">
    <property type="entry name" value="PK_Tyr_Ser-Thr"/>
    <property type="match status" value="2"/>
</dbReference>
<feature type="region of interest" description="Disordered" evidence="1">
    <location>
        <begin position="257"/>
        <end position="370"/>
    </location>
</feature>
<proteinExistence type="predicted"/>
<dbReference type="EMBL" id="JARBHB010000008">
    <property type="protein sequence ID" value="KAJ8877668.1"/>
    <property type="molecule type" value="Genomic_DNA"/>
</dbReference>
<evidence type="ECO:0000313" key="4">
    <source>
        <dbReference type="Proteomes" id="UP001159363"/>
    </source>
</evidence>
<feature type="compositionally biased region" description="Low complexity" evidence="1">
    <location>
        <begin position="257"/>
        <end position="277"/>
    </location>
</feature>
<dbReference type="InterPro" id="IPR011009">
    <property type="entry name" value="Kinase-like_dom_sf"/>
</dbReference>
<gene>
    <name evidence="3" type="ORF">PR048_022123</name>
</gene>
<dbReference type="InterPro" id="IPR020635">
    <property type="entry name" value="Tyr_kinase_cat_dom"/>
</dbReference>
<dbReference type="PANTHER" id="PTHR24416">
    <property type="entry name" value="TYROSINE-PROTEIN KINASE RECEPTOR"/>
    <property type="match status" value="1"/>
</dbReference>
<sequence length="637" mass="71598">MSKRSVELRTRLVFFCREADRLFYCEDCRFVSGSYLYTRVSSPEMFRHCGYPAWTRFEINMQDTFQKWQEHWQRYIATSPLVAEWNIVPSEDHAHKCREADLVIVPRHCLHVTEKVGSCHVGEVAYRYKKFICSIAISVQFFSQTSMRRLDFNILSAVRQLAAVLCWLQVLLCDALGLEGVVGECGRMAAARVHRKSSDEAVVAREVRFLAALKDPNVARVLGLCTDEQPAWTVVEYCDMGDLAHFLHYTVHKETTILPPSSSTSTHPPRPDTSTSTRHIHLDPDASTSTSTHPPRPQHIHLDPDTSTSTSTHPPRPRQIHLDLDTSTSTPTNTPRPPHIHFDLDTPDSAPMYNLEPDLPTSTPTNTPRPPHIHFNLDVPDSAPICDLDPDLPTSTADMPTLTSMYRLDLNRLACSPPTNAYRVQSRPGHSRIFTCGIRAGRCHWLAGLLPFPPPFHYGAAPHSSHSPSSALKTSLNCLVGRGYKVKVADIAMCSSLYQKDYTEVGERMQVPIRWLPWESIVLMSIEQRQNVRAGETGYLREYNNYLRSKATDSRLGAGAGRPPRCEEMRPCKCKTYRFSASSDDGRCRLVPSAVITKLAALHKLHCALSATQAVEGVRPPSTWERARIPPTAVTSR</sequence>
<organism evidence="3 4">
    <name type="scientific">Dryococelus australis</name>
    <dbReference type="NCBI Taxonomy" id="614101"/>
    <lineage>
        <taxon>Eukaryota</taxon>
        <taxon>Metazoa</taxon>
        <taxon>Ecdysozoa</taxon>
        <taxon>Arthropoda</taxon>
        <taxon>Hexapoda</taxon>
        <taxon>Insecta</taxon>
        <taxon>Pterygota</taxon>
        <taxon>Neoptera</taxon>
        <taxon>Polyneoptera</taxon>
        <taxon>Phasmatodea</taxon>
        <taxon>Verophasmatodea</taxon>
        <taxon>Anareolatae</taxon>
        <taxon>Phasmatidae</taxon>
        <taxon>Eurycanthinae</taxon>
        <taxon>Dryococelus</taxon>
    </lineage>
</organism>
<keyword evidence="4" id="KW-1185">Reference proteome</keyword>
<reference evidence="3 4" key="1">
    <citation type="submission" date="2023-02" db="EMBL/GenBank/DDBJ databases">
        <title>LHISI_Scaffold_Assembly.</title>
        <authorList>
            <person name="Stuart O.P."/>
            <person name="Cleave R."/>
            <person name="Magrath M.J.L."/>
            <person name="Mikheyev A.S."/>
        </authorList>
    </citation>
    <scope>NUCLEOTIDE SEQUENCE [LARGE SCALE GENOMIC DNA]</scope>
    <source>
        <strain evidence="3">Daus_M_001</strain>
        <tissue evidence="3">Leg muscle</tissue>
    </source>
</reference>
<comment type="caution">
    <text evidence="3">The sequence shown here is derived from an EMBL/GenBank/DDBJ whole genome shotgun (WGS) entry which is preliminary data.</text>
</comment>